<evidence type="ECO:0000256" key="5">
    <source>
        <dbReference type="ARBA" id="ARBA00023242"/>
    </source>
</evidence>
<feature type="region of interest" description="Disordered" evidence="6">
    <location>
        <begin position="84"/>
        <end position="103"/>
    </location>
</feature>
<accession>A0A1D1WC76</accession>
<dbReference type="OrthoDB" id="2445699at2759"/>
<protein>
    <recommendedName>
        <fullName evidence="9">DUF659 domain-containing protein</fullName>
    </recommendedName>
</protein>
<comment type="subcellular location">
    <subcellularLocation>
        <location evidence="1">Nucleus</location>
    </subcellularLocation>
</comment>
<dbReference type="GO" id="GO:0005634">
    <property type="term" value="C:nucleus"/>
    <property type="evidence" value="ECO:0007669"/>
    <property type="project" value="UniProtKB-SubCell"/>
</dbReference>
<gene>
    <name evidence="7" type="primary">RvY_19298-1</name>
    <name evidence="7" type="synonym">RvY_19298.1</name>
    <name evidence="7" type="ORF">RvY_19298</name>
</gene>
<dbReference type="InterPro" id="IPR052035">
    <property type="entry name" value="ZnF_BED_domain_contain"/>
</dbReference>
<dbReference type="InterPro" id="IPR012337">
    <property type="entry name" value="RNaseH-like_sf"/>
</dbReference>
<sequence length="362" mass="41292">MASSEEDESCVLEVKREAKLRLDIWDEFDRKKEKIEKTRHHQATCKHCKKANVLRLEIIRGEKYYLQYHLTKCKHVPKELKSKYAAKPEKKAEPDPRGKKQSSMFGFLDRTLTRVEKQQFGILLADTWADCNFSLQSIENESLVKLFQFLRPTVEIPSRRVLTDRILKSRIDDAVSQVTQAISHKKDVTLTFDGFKNVSQNKLLGFVAIARDDNGTNSHVFESVKDISGLNYNGEYVVAEVDAVIQTMEHKYGSTFRAVTCDSDGAHIKARRLLSAKNEHMLILACSAHQTKYASQFDNPFDFWEYASAAHKELAELAVVLLKVSPHAAGVERFWSTTGGVHNIEKNRMRVELATGLSTIRM</sequence>
<dbReference type="PANTHER" id="PTHR46481">
    <property type="entry name" value="ZINC FINGER BED DOMAIN-CONTAINING PROTEIN 4"/>
    <property type="match status" value="1"/>
</dbReference>
<dbReference type="EMBL" id="BDGG01000029">
    <property type="protein sequence ID" value="GAV09819.1"/>
    <property type="molecule type" value="Genomic_DNA"/>
</dbReference>
<keyword evidence="4" id="KW-0862">Zinc</keyword>
<evidence type="ECO:0000256" key="4">
    <source>
        <dbReference type="ARBA" id="ARBA00022833"/>
    </source>
</evidence>
<evidence type="ECO:0000256" key="2">
    <source>
        <dbReference type="ARBA" id="ARBA00022723"/>
    </source>
</evidence>
<proteinExistence type="predicted"/>
<evidence type="ECO:0000256" key="6">
    <source>
        <dbReference type="SAM" id="MobiDB-lite"/>
    </source>
</evidence>
<dbReference type="Proteomes" id="UP000186922">
    <property type="component" value="Unassembled WGS sequence"/>
</dbReference>
<name>A0A1D1WC76_RAMVA</name>
<keyword evidence="5" id="KW-0539">Nucleus</keyword>
<dbReference type="GO" id="GO:0008270">
    <property type="term" value="F:zinc ion binding"/>
    <property type="evidence" value="ECO:0007669"/>
    <property type="project" value="UniProtKB-KW"/>
</dbReference>
<evidence type="ECO:0000256" key="1">
    <source>
        <dbReference type="ARBA" id="ARBA00004123"/>
    </source>
</evidence>
<comment type="caution">
    <text evidence="7">The sequence shown here is derived from an EMBL/GenBank/DDBJ whole genome shotgun (WGS) entry which is preliminary data.</text>
</comment>
<reference evidence="7 8" key="1">
    <citation type="journal article" date="2016" name="Nat. Commun.">
        <title>Extremotolerant tardigrade genome and improved radiotolerance of human cultured cells by tardigrade-unique protein.</title>
        <authorList>
            <person name="Hashimoto T."/>
            <person name="Horikawa D.D."/>
            <person name="Saito Y."/>
            <person name="Kuwahara H."/>
            <person name="Kozuka-Hata H."/>
            <person name="Shin-I T."/>
            <person name="Minakuchi Y."/>
            <person name="Ohishi K."/>
            <person name="Motoyama A."/>
            <person name="Aizu T."/>
            <person name="Enomoto A."/>
            <person name="Kondo K."/>
            <person name="Tanaka S."/>
            <person name="Hara Y."/>
            <person name="Koshikawa S."/>
            <person name="Sagara H."/>
            <person name="Miura T."/>
            <person name="Yokobori S."/>
            <person name="Miyagawa K."/>
            <person name="Suzuki Y."/>
            <person name="Kubo T."/>
            <person name="Oyama M."/>
            <person name="Kohara Y."/>
            <person name="Fujiyama A."/>
            <person name="Arakawa K."/>
            <person name="Katayama T."/>
            <person name="Toyoda A."/>
            <person name="Kunieda T."/>
        </authorList>
    </citation>
    <scope>NUCLEOTIDE SEQUENCE [LARGE SCALE GENOMIC DNA]</scope>
    <source>
        <strain evidence="7 8">YOKOZUNA-1</strain>
    </source>
</reference>
<evidence type="ECO:0000256" key="3">
    <source>
        <dbReference type="ARBA" id="ARBA00022771"/>
    </source>
</evidence>
<feature type="compositionally biased region" description="Basic and acidic residues" evidence="6">
    <location>
        <begin position="84"/>
        <end position="98"/>
    </location>
</feature>
<dbReference type="AlphaFoldDB" id="A0A1D1WC76"/>
<keyword evidence="8" id="KW-1185">Reference proteome</keyword>
<dbReference type="SUPFAM" id="SSF53098">
    <property type="entry name" value="Ribonuclease H-like"/>
    <property type="match status" value="1"/>
</dbReference>
<evidence type="ECO:0000313" key="7">
    <source>
        <dbReference type="EMBL" id="GAV09819.1"/>
    </source>
</evidence>
<organism evidence="7 8">
    <name type="scientific">Ramazzottius varieornatus</name>
    <name type="common">Water bear</name>
    <name type="synonym">Tardigrade</name>
    <dbReference type="NCBI Taxonomy" id="947166"/>
    <lineage>
        <taxon>Eukaryota</taxon>
        <taxon>Metazoa</taxon>
        <taxon>Ecdysozoa</taxon>
        <taxon>Tardigrada</taxon>
        <taxon>Eutardigrada</taxon>
        <taxon>Parachela</taxon>
        <taxon>Hypsibioidea</taxon>
        <taxon>Ramazzottiidae</taxon>
        <taxon>Ramazzottius</taxon>
    </lineage>
</organism>
<evidence type="ECO:0000313" key="8">
    <source>
        <dbReference type="Proteomes" id="UP000186922"/>
    </source>
</evidence>
<keyword evidence="2" id="KW-0479">Metal-binding</keyword>
<dbReference type="PANTHER" id="PTHR46481:SF10">
    <property type="entry name" value="ZINC FINGER BED DOMAIN-CONTAINING PROTEIN 39"/>
    <property type="match status" value="1"/>
</dbReference>
<evidence type="ECO:0008006" key="9">
    <source>
        <dbReference type="Google" id="ProtNLM"/>
    </source>
</evidence>
<keyword evidence="3" id="KW-0863">Zinc-finger</keyword>